<dbReference type="SUPFAM" id="SSF90123">
    <property type="entry name" value="ABC transporter transmembrane region"/>
    <property type="match status" value="1"/>
</dbReference>
<dbReference type="GO" id="GO:0036249">
    <property type="term" value="P:cadmium ion import into vacuole"/>
    <property type="evidence" value="ECO:0007669"/>
    <property type="project" value="EnsemblFungi"/>
</dbReference>
<dbReference type="InterPro" id="IPR017871">
    <property type="entry name" value="ABC_transporter-like_CS"/>
</dbReference>
<dbReference type="PROSITE" id="PS50929">
    <property type="entry name" value="ABC_TM1F"/>
    <property type="match status" value="1"/>
</dbReference>
<dbReference type="Proteomes" id="UP000027920">
    <property type="component" value="Unassembled WGS sequence"/>
</dbReference>
<dbReference type="InterPro" id="IPR039421">
    <property type="entry name" value="Type_1_exporter"/>
</dbReference>
<dbReference type="Pfam" id="PF00005">
    <property type="entry name" value="ABC_tran"/>
    <property type="match status" value="1"/>
</dbReference>
<feature type="transmembrane region" description="Helical" evidence="10">
    <location>
        <begin position="434"/>
        <end position="456"/>
    </location>
</feature>
<dbReference type="Pfam" id="PF00664">
    <property type="entry name" value="ABC_membrane"/>
    <property type="match status" value="1"/>
</dbReference>
<dbReference type="GeneID" id="25281873"/>
<feature type="transmembrane region" description="Helical" evidence="10">
    <location>
        <begin position="94"/>
        <end position="116"/>
    </location>
</feature>
<dbReference type="SUPFAM" id="SSF52540">
    <property type="entry name" value="P-loop containing nucleoside triphosphate hydrolases"/>
    <property type="match status" value="1"/>
</dbReference>
<feature type="transmembrane region" description="Helical" evidence="10">
    <location>
        <begin position="24"/>
        <end position="42"/>
    </location>
</feature>
<dbReference type="PANTHER" id="PTHR24221:SF651">
    <property type="entry name" value="HEAVY METAL TOLERANCE PROTEIN"/>
    <property type="match status" value="1"/>
</dbReference>
<keyword evidence="7 10" id="KW-0472">Membrane</keyword>
<feature type="compositionally biased region" description="Polar residues" evidence="9">
    <location>
        <begin position="247"/>
        <end position="261"/>
    </location>
</feature>
<dbReference type="RefSeq" id="XP_013259359.1">
    <property type="nucleotide sequence ID" value="XM_013403905.1"/>
</dbReference>
<dbReference type="GO" id="GO:0098849">
    <property type="term" value="P:cellular detoxification of cadmium ion"/>
    <property type="evidence" value="ECO:0007669"/>
    <property type="project" value="EnsemblFungi"/>
</dbReference>
<dbReference type="Gene3D" id="3.40.50.300">
    <property type="entry name" value="P-loop containing nucleotide triphosphate hydrolases"/>
    <property type="match status" value="1"/>
</dbReference>
<keyword evidence="4" id="KW-0547">Nucleotide-binding</keyword>
<dbReference type="STRING" id="1182545.A0A072P9L8"/>
<feature type="transmembrane region" description="Helical" evidence="10">
    <location>
        <begin position="128"/>
        <end position="147"/>
    </location>
</feature>
<dbReference type="InterPro" id="IPR027417">
    <property type="entry name" value="P-loop_NTPase"/>
</dbReference>
<keyword evidence="3 10" id="KW-0812">Transmembrane</keyword>
<name>A0A072P9L8_9EURO</name>
<dbReference type="AlphaFoldDB" id="A0A072P9L8"/>
<dbReference type="GO" id="GO:0005524">
    <property type="term" value="F:ATP binding"/>
    <property type="evidence" value="ECO:0007669"/>
    <property type="project" value="UniProtKB-KW"/>
</dbReference>
<feature type="compositionally biased region" description="Basic and acidic residues" evidence="9">
    <location>
        <begin position="947"/>
        <end position="961"/>
    </location>
</feature>
<evidence type="ECO:0008006" key="15">
    <source>
        <dbReference type="Google" id="ProtNLM"/>
    </source>
</evidence>
<evidence type="ECO:0000256" key="6">
    <source>
        <dbReference type="ARBA" id="ARBA00022989"/>
    </source>
</evidence>
<dbReference type="CDD" id="cd18583">
    <property type="entry name" value="ABC_6TM_HMT1"/>
    <property type="match status" value="1"/>
</dbReference>
<feature type="region of interest" description="Disordered" evidence="9">
    <location>
        <begin position="897"/>
        <end position="982"/>
    </location>
</feature>
<dbReference type="FunFam" id="3.40.50.300:FF:000186">
    <property type="entry name" value="ATP-binding cassette sub-family B member 7, mitochondrial"/>
    <property type="match status" value="1"/>
</dbReference>
<dbReference type="EMBL" id="AMGV01000005">
    <property type="protein sequence ID" value="KEF56769.1"/>
    <property type="molecule type" value="Genomic_DNA"/>
</dbReference>
<keyword evidence="6 10" id="KW-1133">Transmembrane helix</keyword>
<feature type="transmembrane region" description="Helical" evidence="10">
    <location>
        <begin position="159"/>
        <end position="179"/>
    </location>
</feature>
<evidence type="ECO:0000256" key="10">
    <source>
        <dbReference type="SAM" id="Phobius"/>
    </source>
</evidence>
<comment type="subcellular location">
    <subcellularLocation>
        <location evidence="1">Membrane</location>
        <topology evidence="1">Multi-pass membrane protein</topology>
    </subcellularLocation>
</comment>
<dbReference type="GO" id="GO:0016887">
    <property type="term" value="F:ATP hydrolysis activity"/>
    <property type="evidence" value="ECO:0007669"/>
    <property type="project" value="InterPro"/>
</dbReference>
<evidence type="ECO:0000313" key="14">
    <source>
        <dbReference type="Proteomes" id="UP000027920"/>
    </source>
</evidence>
<evidence type="ECO:0000256" key="9">
    <source>
        <dbReference type="SAM" id="MobiDB-lite"/>
    </source>
</evidence>
<dbReference type="GO" id="GO:0036246">
    <property type="term" value="P:phytochelatin 2 import into vacuole"/>
    <property type="evidence" value="ECO:0007669"/>
    <property type="project" value="EnsemblFungi"/>
</dbReference>
<reference evidence="13 14" key="1">
    <citation type="submission" date="2013-03" db="EMBL/GenBank/DDBJ databases">
        <title>The Genome Sequence of Exophiala aquamarina CBS 119918.</title>
        <authorList>
            <consortium name="The Broad Institute Genomics Platform"/>
            <person name="Cuomo C."/>
            <person name="de Hoog S."/>
            <person name="Gorbushina A."/>
            <person name="Walker B."/>
            <person name="Young S.K."/>
            <person name="Zeng Q."/>
            <person name="Gargeya S."/>
            <person name="Fitzgerald M."/>
            <person name="Haas B."/>
            <person name="Abouelleil A."/>
            <person name="Allen A.W."/>
            <person name="Alvarado L."/>
            <person name="Arachchi H.M."/>
            <person name="Berlin A.M."/>
            <person name="Chapman S.B."/>
            <person name="Gainer-Dewar J."/>
            <person name="Goldberg J."/>
            <person name="Griggs A."/>
            <person name="Gujja S."/>
            <person name="Hansen M."/>
            <person name="Howarth C."/>
            <person name="Imamovic A."/>
            <person name="Ireland A."/>
            <person name="Larimer J."/>
            <person name="McCowan C."/>
            <person name="Murphy C."/>
            <person name="Pearson M."/>
            <person name="Poon T.W."/>
            <person name="Priest M."/>
            <person name="Roberts A."/>
            <person name="Saif S."/>
            <person name="Shea T."/>
            <person name="Sisk P."/>
            <person name="Sykes S."/>
            <person name="Wortman J."/>
            <person name="Nusbaum C."/>
            <person name="Birren B."/>
        </authorList>
    </citation>
    <scope>NUCLEOTIDE SEQUENCE [LARGE SCALE GENOMIC DNA]</scope>
    <source>
        <strain evidence="13 14">CBS 119918</strain>
    </source>
</reference>
<dbReference type="PROSITE" id="PS00211">
    <property type="entry name" value="ABC_TRANSPORTER_1"/>
    <property type="match status" value="1"/>
</dbReference>
<dbReference type="FunFam" id="1.20.1560.10:FF:000050">
    <property type="entry name" value="Vacuolar ABC heavy metal transporter (Hmt1)"/>
    <property type="match status" value="1"/>
</dbReference>
<gene>
    <name evidence="13" type="ORF">A1O9_06959</name>
</gene>
<keyword evidence="2" id="KW-0813">Transport</keyword>
<dbReference type="Gene3D" id="1.20.1560.10">
    <property type="entry name" value="ABC transporter type 1, transmembrane domain"/>
    <property type="match status" value="1"/>
</dbReference>
<dbReference type="InterPro" id="IPR011527">
    <property type="entry name" value="ABC1_TM_dom"/>
</dbReference>
<feature type="domain" description="ABC transmembrane type-1" evidence="12">
    <location>
        <begin position="323"/>
        <end position="607"/>
    </location>
</feature>
<evidence type="ECO:0000256" key="7">
    <source>
        <dbReference type="ARBA" id="ARBA00023136"/>
    </source>
</evidence>
<protein>
    <recommendedName>
        <fullName evidence="15">ATP-binding cassette, subfamily B</fullName>
    </recommendedName>
</protein>
<dbReference type="HOGENOM" id="CLU_000604_6_1_1"/>
<feature type="transmembrane region" description="Helical" evidence="10">
    <location>
        <begin position="462"/>
        <end position="483"/>
    </location>
</feature>
<feature type="compositionally biased region" description="Basic and acidic residues" evidence="9">
    <location>
        <begin position="913"/>
        <end position="928"/>
    </location>
</feature>
<evidence type="ECO:0000256" key="2">
    <source>
        <dbReference type="ARBA" id="ARBA00022448"/>
    </source>
</evidence>
<dbReference type="GO" id="GO:0000329">
    <property type="term" value="C:fungal-type vacuole membrane"/>
    <property type="evidence" value="ECO:0007669"/>
    <property type="project" value="EnsemblFungi"/>
</dbReference>
<keyword evidence="14" id="KW-1185">Reference proteome</keyword>
<dbReference type="VEuPathDB" id="FungiDB:A1O9_06959"/>
<dbReference type="PROSITE" id="PS50893">
    <property type="entry name" value="ABC_TRANSPORTER_2"/>
    <property type="match status" value="1"/>
</dbReference>
<evidence type="ECO:0000259" key="11">
    <source>
        <dbReference type="PROSITE" id="PS50893"/>
    </source>
</evidence>
<accession>A0A072P9L8</accession>
<dbReference type="InterPro" id="IPR003439">
    <property type="entry name" value="ABC_transporter-like_ATP-bd"/>
</dbReference>
<sequence length="982" mass="109655">MYDHRPDIDAIQTSLRILNVAKSVYPAITLALFVLTFVVYGIRTAPDDGGKVQIHAMLGPGGRPLPTRRKSANQIKAAAAVKDFPPGTKTFLRLFQAAVVLTFLINAAIAIFQILLNRKDDWWPGQSAVIFIVASSFVWSVVLISMIDQKPSPTPAHFVTWLVALPLEVLIVVTSLDIYTVPHHEPRVGDQQGGRLVNAITGWETVEVIVDLIRIILLLGLAIIFITVKINLRRTKDSDSADDETTPLLNGNADTRPTSNGHAAAGAPPAPTSDSKEHVDAWAKPTEAPNINWYAYIRGFVLLIPYLWPKKSVKLQLLAGTCFLIMISQRVINVFVPVMVGNITDALSGDDGRGVRAPWLEISLYILFRWLQGSQGILTALRSILWIPVEQYSYRAISTAAFEHVHGLSAEFHTGKRTGELISALNKGSSINSFLEMVTFQVGPMIFDLVIAIVVLTVKFDVYLGLVVSITTFLYIYVTIRLASWRVTLRRNFVAADREMEAVKNDSLHSWDTVKYFNAEEYEFGRYKSAIRTMQKFEYWVDVTLSYMNTVQGALFMVALLVACFIEAFEVAQGDQSVGKFVLLITYMAQLQGPLNYFGTFYRAIQNNLINAERMLELFKEQPHVVDREDAEIMDDCDGDIVFDNVSFSYDKRRPALNRLSFRCPPGSTTALVGESGGGKSTVMRLIFRYYNPESGQIRVDGKDVQNITIDSLRKFIGVVPQDCNMFNESIMYNLRYANQNATDEDIFNACRAASIHDRIMEFSDGYDTKVGERGVRLSGGERQRVAIARTILKNPRITMLDEATAALDTETEEKIQKSFQTLAEGRTMVIIAHRLSTIVGADQILVLNHGTVVESGTHDELIALGQKYASMWRKQSRAQKAAAEAAELRTRAKRALEEAEADSASVSEEEIEQAKRLEQTKRQEQGHAKTHKRVNFSQSSNLRNWLVDEHDHDHDMDSRSDTSQAGGRGAHGYPSKPPGHP</sequence>
<feature type="region of interest" description="Disordered" evidence="9">
    <location>
        <begin position="237"/>
        <end position="279"/>
    </location>
</feature>
<feature type="domain" description="ABC transporter" evidence="11">
    <location>
        <begin position="641"/>
        <end position="875"/>
    </location>
</feature>
<evidence type="ECO:0000256" key="5">
    <source>
        <dbReference type="ARBA" id="ARBA00022840"/>
    </source>
</evidence>
<dbReference type="InterPro" id="IPR036640">
    <property type="entry name" value="ABC1_TM_sf"/>
</dbReference>
<dbReference type="GO" id="GO:0071996">
    <property type="term" value="P:glutathione transmembrane import into vacuole"/>
    <property type="evidence" value="ECO:0007669"/>
    <property type="project" value="EnsemblFungi"/>
</dbReference>
<evidence type="ECO:0000256" key="4">
    <source>
        <dbReference type="ARBA" id="ARBA00022741"/>
    </source>
</evidence>
<evidence type="ECO:0000313" key="13">
    <source>
        <dbReference type="EMBL" id="KEF56769.1"/>
    </source>
</evidence>
<organism evidence="13 14">
    <name type="scientific">Exophiala aquamarina CBS 119918</name>
    <dbReference type="NCBI Taxonomy" id="1182545"/>
    <lineage>
        <taxon>Eukaryota</taxon>
        <taxon>Fungi</taxon>
        <taxon>Dikarya</taxon>
        <taxon>Ascomycota</taxon>
        <taxon>Pezizomycotina</taxon>
        <taxon>Eurotiomycetes</taxon>
        <taxon>Chaetothyriomycetidae</taxon>
        <taxon>Chaetothyriales</taxon>
        <taxon>Herpotrichiellaceae</taxon>
        <taxon>Exophiala</taxon>
    </lineage>
</organism>
<dbReference type="SMART" id="SM00382">
    <property type="entry name" value="AAA"/>
    <property type="match status" value="1"/>
</dbReference>
<evidence type="ECO:0000256" key="3">
    <source>
        <dbReference type="ARBA" id="ARBA00022692"/>
    </source>
</evidence>
<dbReference type="OrthoDB" id="6500128at2759"/>
<comment type="caution">
    <text evidence="13">The sequence shown here is derived from an EMBL/GenBank/DDBJ whole genome shotgun (WGS) entry which is preliminary data.</text>
</comment>
<dbReference type="GO" id="GO:0044604">
    <property type="term" value="F:ABC-type phytochelatin transporter activity"/>
    <property type="evidence" value="ECO:0007669"/>
    <property type="project" value="EnsemblFungi"/>
</dbReference>
<evidence type="ECO:0000256" key="8">
    <source>
        <dbReference type="ARBA" id="ARBA00024363"/>
    </source>
</evidence>
<evidence type="ECO:0000259" key="12">
    <source>
        <dbReference type="PROSITE" id="PS50929"/>
    </source>
</evidence>
<keyword evidence="5" id="KW-0067">ATP-binding</keyword>
<evidence type="ECO:0000256" key="1">
    <source>
        <dbReference type="ARBA" id="ARBA00004141"/>
    </source>
</evidence>
<dbReference type="PANTHER" id="PTHR24221">
    <property type="entry name" value="ATP-BINDING CASSETTE SUB-FAMILY B"/>
    <property type="match status" value="1"/>
</dbReference>
<proteinExistence type="inferred from homology"/>
<feature type="transmembrane region" description="Helical" evidence="10">
    <location>
        <begin position="212"/>
        <end position="232"/>
    </location>
</feature>
<dbReference type="InterPro" id="IPR003593">
    <property type="entry name" value="AAA+_ATPase"/>
</dbReference>
<comment type="similarity">
    <text evidence="8">Belongs to the ABC transporter superfamily. ABCB family. Heavy Metal importer (TC 3.A.1.210) subfamily.</text>
</comment>